<dbReference type="Gene3D" id="3.30.457.10">
    <property type="entry name" value="Copper amine oxidase-like, N-terminal domain"/>
    <property type="match status" value="1"/>
</dbReference>
<feature type="domain" description="Copper amine oxidase-like N-terminal" evidence="3">
    <location>
        <begin position="28"/>
        <end position="117"/>
    </location>
</feature>
<gene>
    <name evidence="4" type="ORF">HF875_01340</name>
</gene>
<comment type="caution">
    <text evidence="4">The sequence shown here is derived from an EMBL/GenBank/DDBJ whole genome shotgun (WGS) entry which is preliminary data.</text>
</comment>
<keyword evidence="2" id="KW-0732">Signal</keyword>
<dbReference type="InterPro" id="IPR036582">
    <property type="entry name" value="Mao_N_sf"/>
</dbReference>
<dbReference type="AlphaFoldDB" id="A0AA44IFQ4"/>
<feature type="compositionally biased region" description="Basic and acidic residues" evidence="1">
    <location>
        <begin position="139"/>
        <end position="169"/>
    </location>
</feature>
<evidence type="ECO:0000313" key="5">
    <source>
        <dbReference type="Proteomes" id="UP000573963"/>
    </source>
</evidence>
<name>A0AA44IFQ4_PARBF</name>
<dbReference type="RefSeq" id="WP_168930459.1">
    <property type="nucleotide sequence ID" value="NZ_JABAFD010000001.1"/>
</dbReference>
<evidence type="ECO:0000259" key="3">
    <source>
        <dbReference type="Pfam" id="PF07833"/>
    </source>
</evidence>
<accession>A0AA44IFQ4</accession>
<feature type="signal peptide" evidence="2">
    <location>
        <begin position="1"/>
        <end position="23"/>
    </location>
</feature>
<dbReference type="Proteomes" id="UP000573963">
    <property type="component" value="Unassembled WGS sequence"/>
</dbReference>
<dbReference type="Pfam" id="PF07833">
    <property type="entry name" value="Cu_amine_oxidN1"/>
    <property type="match status" value="1"/>
</dbReference>
<dbReference type="InterPro" id="IPR012854">
    <property type="entry name" value="Cu_amine_oxidase-like_N"/>
</dbReference>
<evidence type="ECO:0000256" key="2">
    <source>
        <dbReference type="SAM" id="SignalP"/>
    </source>
</evidence>
<feature type="region of interest" description="Disordered" evidence="1">
    <location>
        <begin position="139"/>
        <end position="260"/>
    </location>
</feature>
<dbReference type="EMBL" id="JABAFD010000001">
    <property type="protein sequence ID" value="NME08140.1"/>
    <property type="molecule type" value="Genomic_DNA"/>
</dbReference>
<sequence length="260" mass="28774">MKNKKILALTTVLALSTTTLAFANEIKMVEKNGHDYVPFKTLVKKLGGEVEESKDELKANINSTKITIQTKSSFAKVDESYYPLEEKEINGYKVPIDTKPIYENKELYVSPEFLKSANLLNFDIEDGKLIINNKVEKETVSTVKEEPKKEVPQSSSEVKKEEPKNETQEKPQTTIKPTKPSKPNNNNSNNNSNSTNTSKPDNNNNSNNSNNNNNSDNNTGSNNGSSEDNNTENDNGSNTNGGNTSTDNSQNNDSQTSTEQ</sequence>
<protein>
    <recommendedName>
        <fullName evidence="3">Copper amine oxidase-like N-terminal domain-containing protein</fullName>
    </recommendedName>
</protein>
<proteinExistence type="predicted"/>
<feature type="chain" id="PRO_5041295126" description="Copper amine oxidase-like N-terminal domain-containing protein" evidence="2">
    <location>
        <begin position="24"/>
        <end position="260"/>
    </location>
</feature>
<organism evidence="4 5">
    <name type="scientific">Paraclostridium bifermentans</name>
    <name type="common">Clostridium bifermentans</name>
    <dbReference type="NCBI Taxonomy" id="1490"/>
    <lineage>
        <taxon>Bacteria</taxon>
        <taxon>Bacillati</taxon>
        <taxon>Bacillota</taxon>
        <taxon>Clostridia</taxon>
        <taxon>Peptostreptococcales</taxon>
        <taxon>Peptostreptococcaceae</taxon>
        <taxon>Paraclostridium</taxon>
    </lineage>
</organism>
<feature type="compositionally biased region" description="Low complexity" evidence="1">
    <location>
        <begin position="181"/>
        <end position="260"/>
    </location>
</feature>
<evidence type="ECO:0000256" key="1">
    <source>
        <dbReference type="SAM" id="MobiDB-lite"/>
    </source>
</evidence>
<evidence type="ECO:0000313" key="4">
    <source>
        <dbReference type="EMBL" id="NME08140.1"/>
    </source>
</evidence>
<reference evidence="4 5" key="1">
    <citation type="submission" date="2020-04" db="EMBL/GenBank/DDBJ databases">
        <authorList>
            <person name="Hitch T.C.A."/>
            <person name="Wylensek D."/>
            <person name="Clavel T."/>
        </authorList>
    </citation>
    <scope>NUCLEOTIDE SEQUENCE [LARGE SCALE GENOMIC DNA]</scope>
    <source>
        <strain evidence="4 5">Med78_4-601-WT-2</strain>
    </source>
</reference>